<dbReference type="Pfam" id="PF00814">
    <property type="entry name" value="TsaD"/>
    <property type="match status" value="1"/>
</dbReference>
<dbReference type="GO" id="GO:0002949">
    <property type="term" value="P:tRNA threonylcarbamoyladenosine modification"/>
    <property type="evidence" value="ECO:0007669"/>
    <property type="project" value="InterPro"/>
</dbReference>
<comment type="caution">
    <text evidence="2">The sequence shown here is derived from an EMBL/GenBank/DDBJ whole genome shotgun (WGS) entry which is preliminary data.</text>
</comment>
<protein>
    <submittedName>
        <fullName evidence="2">tRNA (Adenosine(37)-N6)-threonylcarbamoyltransferase complex dimerization subunit type 1 TsaB</fullName>
    </submittedName>
</protein>
<dbReference type="Gene3D" id="3.30.420.40">
    <property type="match status" value="2"/>
</dbReference>
<dbReference type="AlphaFoldDB" id="A0A939GYP5"/>
<evidence type="ECO:0000259" key="1">
    <source>
        <dbReference type="Pfam" id="PF00814"/>
    </source>
</evidence>
<organism evidence="2 3">
    <name type="scientific">Comamonas denitrificans</name>
    <dbReference type="NCBI Taxonomy" id="117506"/>
    <lineage>
        <taxon>Bacteria</taxon>
        <taxon>Pseudomonadati</taxon>
        <taxon>Pseudomonadota</taxon>
        <taxon>Betaproteobacteria</taxon>
        <taxon>Burkholderiales</taxon>
        <taxon>Comamonadaceae</taxon>
        <taxon>Comamonas</taxon>
    </lineage>
</organism>
<dbReference type="InterPro" id="IPR022496">
    <property type="entry name" value="T6A_TsaB"/>
</dbReference>
<proteinExistence type="predicted"/>
<dbReference type="RefSeq" id="WP_207574262.1">
    <property type="nucleotide sequence ID" value="NZ_JAFNME010000004.1"/>
</dbReference>
<name>A0A939GYP5_9BURK</name>
<dbReference type="GO" id="GO:0005829">
    <property type="term" value="C:cytosol"/>
    <property type="evidence" value="ECO:0007669"/>
    <property type="project" value="TreeGrafter"/>
</dbReference>
<evidence type="ECO:0000313" key="2">
    <source>
        <dbReference type="EMBL" id="MBO1248710.1"/>
    </source>
</evidence>
<keyword evidence="3" id="KW-1185">Reference proteome</keyword>
<feature type="domain" description="Gcp-like" evidence="1">
    <location>
        <begin position="38"/>
        <end position="151"/>
    </location>
</feature>
<gene>
    <name evidence="2" type="primary">tsaB</name>
    <name evidence="2" type="ORF">J1777_02510</name>
</gene>
<dbReference type="PANTHER" id="PTHR11735:SF11">
    <property type="entry name" value="TRNA THREONYLCARBAMOYLADENOSINE BIOSYNTHESIS PROTEIN TSAB"/>
    <property type="match status" value="1"/>
</dbReference>
<evidence type="ECO:0000313" key="3">
    <source>
        <dbReference type="Proteomes" id="UP000664731"/>
    </source>
</evidence>
<accession>A0A939GYP5</accession>
<dbReference type="InterPro" id="IPR043129">
    <property type="entry name" value="ATPase_NBD"/>
</dbReference>
<reference evidence="2" key="1">
    <citation type="submission" date="2021-03" db="EMBL/GenBank/DDBJ databases">
        <title>Comamonas denitrificans.</title>
        <authorList>
            <person name="Finster K."/>
        </authorList>
    </citation>
    <scope>NUCLEOTIDE SEQUENCE</scope>
    <source>
        <strain evidence="2">MM2021_4</strain>
    </source>
</reference>
<dbReference type="Proteomes" id="UP000664731">
    <property type="component" value="Unassembled WGS sequence"/>
</dbReference>
<dbReference type="EMBL" id="JAFNME010000004">
    <property type="protein sequence ID" value="MBO1248710.1"/>
    <property type="molecule type" value="Genomic_DNA"/>
</dbReference>
<dbReference type="InterPro" id="IPR000905">
    <property type="entry name" value="Gcp-like_dom"/>
</dbReference>
<dbReference type="SUPFAM" id="SSF53067">
    <property type="entry name" value="Actin-like ATPase domain"/>
    <property type="match status" value="2"/>
</dbReference>
<dbReference type="NCBIfam" id="TIGR03725">
    <property type="entry name" value="T6A_YeaZ"/>
    <property type="match status" value="1"/>
</dbReference>
<sequence>MDLLAFDTSTDQTTIAVQRGDALWQWQGGGGPQASGTLIPKILEGLSALSLTPQTLTAIVFGQGPGAFTGLRTACAVAQGLAFGSQVPVLPVCSLLAVAHTAYQTHGCANVLAVLDARMGEVYSAHYHYQRSSGQWQALSGIALSAPGAVQVPSGAVVVGNAQAVYADLAPTSTHHRALPSATALLQLAPTLIAAGGLRPASQALPLYIRDKVAQTTAERLAARTAGAAGA</sequence>
<dbReference type="PANTHER" id="PTHR11735">
    <property type="entry name" value="TRNA N6-ADENOSINE THREONYLCARBAMOYLTRANSFERASE"/>
    <property type="match status" value="1"/>
</dbReference>